<dbReference type="AlphaFoldDB" id="A0A0C3QVV4"/>
<dbReference type="HOGENOM" id="CLU_1001815_0_0_1"/>
<dbReference type="Proteomes" id="UP000054248">
    <property type="component" value="Unassembled WGS sequence"/>
</dbReference>
<organism evidence="1 2">
    <name type="scientific">Tulasnella calospora MUT 4182</name>
    <dbReference type="NCBI Taxonomy" id="1051891"/>
    <lineage>
        <taxon>Eukaryota</taxon>
        <taxon>Fungi</taxon>
        <taxon>Dikarya</taxon>
        <taxon>Basidiomycota</taxon>
        <taxon>Agaricomycotina</taxon>
        <taxon>Agaricomycetes</taxon>
        <taxon>Cantharellales</taxon>
        <taxon>Tulasnellaceae</taxon>
        <taxon>Tulasnella</taxon>
    </lineage>
</organism>
<reference evidence="2" key="2">
    <citation type="submission" date="2015-01" db="EMBL/GenBank/DDBJ databases">
        <title>Evolutionary Origins and Diversification of the Mycorrhizal Mutualists.</title>
        <authorList>
            <consortium name="DOE Joint Genome Institute"/>
            <consortium name="Mycorrhizal Genomics Consortium"/>
            <person name="Kohler A."/>
            <person name="Kuo A."/>
            <person name="Nagy L.G."/>
            <person name="Floudas D."/>
            <person name="Copeland A."/>
            <person name="Barry K.W."/>
            <person name="Cichocki N."/>
            <person name="Veneault-Fourrey C."/>
            <person name="LaButti K."/>
            <person name="Lindquist E.A."/>
            <person name="Lipzen A."/>
            <person name="Lundell T."/>
            <person name="Morin E."/>
            <person name="Murat C."/>
            <person name="Riley R."/>
            <person name="Ohm R."/>
            <person name="Sun H."/>
            <person name="Tunlid A."/>
            <person name="Henrissat B."/>
            <person name="Grigoriev I.V."/>
            <person name="Hibbett D.S."/>
            <person name="Martin F."/>
        </authorList>
    </citation>
    <scope>NUCLEOTIDE SEQUENCE [LARGE SCALE GENOMIC DNA]</scope>
    <source>
        <strain evidence="2">MUT 4182</strain>
    </source>
</reference>
<protein>
    <submittedName>
        <fullName evidence="1">Uncharacterized protein</fullName>
    </submittedName>
</protein>
<dbReference type="EMBL" id="KN822946">
    <property type="protein sequence ID" value="KIO33816.1"/>
    <property type="molecule type" value="Genomic_DNA"/>
</dbReference>
<evidence type="ECO:0000313" key="2">
    <source>
        <dbReference type="Proteomes" id="UP000054248"/>
    </source>
</evidence>
<evidence type="ECO:0000313" key="1">
    <source>
        <dbReference type="EMBL" id="KIO33816.1"/>
    </source>
</evidence>
<name>A0A0C3QVV4_9AGAM</name>
<gene>
    <name evidence="1" type="ORF">M407DRAFT_229702</name>
</gene>
<dbReference type="OrthoDB" id="10551900at2759"/>
<reference evidence="1 2" key="1">
    <citation type="submission" date="2014-04" db="EMBL/GenBank/DDBJ databases">
        <authorList>
            <consortium name="DOE Joint Genome Institute"/>
            <person name="Kuo A."/>
            <person name="Girlanda M."/>
            <person name="Perotto S."/>
            <person name="Kohler A."/>
            <person name="Nagy L.G."/>
            <person name="Floudas D."/>
            <person name="Copeland A."/>
            <person name="Barry K.W."/>
            <person name="Cichocki N."/>
            <person name="Veneault-Fourrey C."/>
            <person name="LaButti K."/>
            <person name="Lindquist E.A."/>
            <person name="Lipzen A."/>
            <person name="Lundell T."/>
            <person name="Morin E."/>
            <person name="Murat C."/>
            <person name="Sun H."/>
            <person name="Tunlid A."/>
            <person name="Henrissat B."/>
            <person name="Grigoriev I.V."/>
            <person name="Hibbett D.S."/>
            <person name="Martin F."/>
            <person name="Nordberg H.P."/>
            <person name="Cantor M.N."/>
            <person name="Hua S.X."/>
        </authorList>
    </citation>
    <scope>NUCLEOTIDE SEQUENCE [LARGE SCALE GENOMIC DNA]</scope>
    <source>
        <strain evidence="1 2">MUT 4182</strain>
    </source>
</reference>
<keyword evidence="2" id="KW-1185">Reference proteome</keyword>
<accession>A0A0C3QVV4</accession>
<proteinExistence type="predicted"/>
<sequence length="278" mass="31110">MCKDDRINHVTNGKALQIWTEILDRLFMEIREINAISMTGQSTRRKRKFVTAVLAEDQANGVTLGGIFLDRPYWPEERPIRIADVWSALLLVLSLAADCDTSVTPPNRQPDWYLELLISSGIIMRAVATAANKSPPLVLHILWDARNHFLVQSTAPNVESEASNLPIPLIIGATPPGGGIQLAHTHALIRERGVLVREVLTEMGQLNMAKISIMKISANVRKRCRISGLRVIHEAAFIAACERCGDIVARAEWDFRQYTCREGRSFMMNTQGEEVQDD</sequence>